<gene>
    <name evidence="2" type="ORF">H4Q32_017321</name>
</gene>
<keyword evidence="2" id="KW-0489">Methyltransferase</keyword>
<sequence>MDSSLSLGACVMVDFESDSVALVPLPETQLKEPKHKKGRNDDDDDCEEDLQSPLATTKHHLRFAEDLSPEDRERRNKLWPLVEKARQQGCRAYFVGPKAYIDGKELVLQDMEVTERTEPELVCCFA</sequence>
<evidence type="ECO:0000256" key="1">
    <source>
        <dbReference type="SAM" id="MobiDB-lite"/>
    </source>
</evidence>
<organism evidence="2 3">
    <name type="scientific">Labeo rohita</name>
    <name type="common">Indian major carp</name>
    <name type="synonym">Cyprinus rohita</name>
    <dbReference type="NCBI Taxonomy" id="84645"/>
    <lineage>
        <taxon>Eukaryota</taxon>
        <taxon>Metazoa</taxon>
        <taxon>Chordata</taxon>
        <taxon>Craniata</taxon>
        <taxon>Vertebrata</taxon>
        <taxon>Euteleostomi</taxon>
        <taxon>Actinopterygii</taxon>
        <taxon>Neopterygii</taxon>
        <taxon>Teleostei</taxon>
        <taxon>Ostariophysi</taxon>
        <taxon>Cypriniformes</taxon>
        <taxon>Cyprinidae</taxon>
        <taxon>Labeoninae</taxon>
        <taxon>Labeonini</taxon>
        <taxon>Labeo</taxon>
    </lineage>
</organism>
<protein>
    <submittedName>
        <fullName evidence="2">Ribosomal RNA large subunit methyltransferase H</fullName>
    </submittedName>
</protein>
<comment type="caution">
    <text evidence="2">The sequence shown here is derived from an EMBL/GenBank/DDBJ whole genome shotgun (WGS) entry which is preliminary data.</text>
</comment>
<keyword evidence="3" id="KW-1185">Reference proteome</keyword>
<dbReference type="Proteomes" id="UP000830375">
    <property type="component" value="Unassembled WGS sequence"/>
</dbReference>
<dbReference type="GO" id="GO:0032259">
    <property type="term" value="P:methylation"/>
    <property type="evidence" value="ECO:0007669"/>
    <property type="project" value="UniProtKB-KW"/>
</dbReference>
<dbReference type="EMBL" id="JACTAM010000016">
    <property type="protein sequence ID" value="KAI2655011.1"/>
    <property type="molecule type" value="Genomic_DNA"/>
</dbReference>
<evidence type="ECO:0000313" key="2">
    <source>
        <dbReference type="EMBL" id="KAI2655011.1"/>
    </source>
</evidence>
<keyword evidence="2" id="KW-0808">Transferase</keyword>
<evidence type="ECO:0000313" key="3">
    <source>
        <dbReference type="Proteomes" id="UP000830375"/>
    </source>
</evidence>
<name>A0ABQ8LWJ4_LABRO</name>
<feature type="compositionally biased region" description="Basic and acidic residues" evidence="1">
    <location>
        <begin position="62"/>
        <end position="74"/>
    </location>
</feature>
<proteinExistence type="predicted"/>
<feature type="compositionally biased region" description="Acidic residues" evidence="1">
    <location>
        <begin position="41"/>
        <end position="50"/>
    </location>
</feature>
<dbReference type="GO" id="GO:0008168">
    <property type="term" value="F:methyltransferase activity"/>
    <property type="evidence" value="ECO:0007669"/>
    <property type="project" value="UniProtKB-KW"/>
</dbReference>
<accession>A0ABQ8LWJ4</accession>
<feature type="region of interest" description="Disordered" evidence="1">
    <location>
        <begin position="24"/>
        <end position="74"/>
    </location>
</feature>
<reference evidence="2 3" key="1">
    <citation type="submission" date="2022-01" db="EMBL/GenBank/DDBJ databases">
        <title>A high-quality chromosome-level genome assembly of rohu carp, Labeo rohita.</title>
        <authorList>
            <person name="Arick M.A. II"/>
            <person name="Hsu C.-Y."/>
            <person name="Magbanua Z."/>
            <person name="Pechanova O."/>
            <person name="Grover C."/>
            <person name="Miller E."/>
            <person name="Thrash A."/>
            <person name="Ezzel L."/>
            <person name="Alam S."/>
            <person name="Benzie J."/>
            <person name="Hamilton M."/>
            <person name="Karsi A."/>
            <person name="Lawrence M.L."/>
            <person name="Peterson D.G."/>
        </authorList>
    </citation>
    <scope>NUCLEOTIDE SEQUENCE [LARGE SCALE GENOMIC DNA]</scope>
    <source>
        <strain evidence="3">BAU-BD-2019</strain>
        <tissue evidence="2">Blood</tissue>
    </source>
</reference>